<dbReference type="EMBL" id="VFLP01000009">
    <property type="protein sequence ID" value="TRX96742.1"/>
    <property type="molecule type" value="Genomic_DNA"/>
</dbReference>
<evidence type="ECO:0008006" key="6">
    <source>
        <dbReference type="Google" id="ProtNLM"/>
    </source>
</evidence>
<feature type="region of interest" description="Disordered" evidence="1">
    <location>
        <begin position="138"/>
        <end position="216"/>
    </location>
</feature>
<comment type="caution">
    <text evidence="4">The sequence shown here is derived from an EMBL/GenBank/DDBJ whole genome shotgun (WGS) entry which is preliminary data.</text>
</comment>
<organism evidence="4 5">
    <name type="scientific">Xylaria flabelliformis</name>
    <dbReference type="NCBI Taxonomy" id="2512241"/>
    <lineage>
        <taxon>Eukaryota</taxon>
        <taxon>Fungi</taxon>
        <taxon>Dikarya</taxon>
        <taxon>Ascomycota</taxon>
        <taxon>Pezizomycotina</taxon>
        <taxon>Sordariomycetes</taxon>
        <taxon>Xylariomycetidae</taxon>
        <taxon>Xylariales</taxon>
        <taxon>Xylariaceae</taxon>
        <taxon>Xylaria</taxon>
    </lineage>
</organism>
<accession>A0A553I992</accession>
<evidence type="ECO:0000256" key="1">
    <source>
        <dbReference type="SAM" id="MobiDB-lite"/>
    </source>
</evidence>
<keyword evidence="2" id="KW-1133">Transmembrane helix</keyword>
<keyword evidence="5" id="KW-1185">Reference proteome</keyword>
<dbReference type="CDD" id="cd12087">
    <property type="entry name" value="TM_EGFR-like"/>
    <property type="match status" value="1"/>
</dbReference>
<feature type="compositionally biased region" description="Basic and acidic residues" evidence="1">
    <location>
        <begin position="255"/>
        <end position="265"/>
    </location>
</feature>
<keyword evidence="2" id="KW-0812">Transmembrane</keyword>
<dbReference type="Proteomes" id="UP000319160">
    <property type="component" value="Unassembled WGS sequence"/>
</dbReference>
<name>A0A553I992_9PEZI</name>
<dbReference type="OrthoDB" id="5338512at2759"/>
<keyword evidence="3" id="KW-0732">Signal</keyword>
<feature type="transmembrane region" description="Helical" evidence="2">
    <location>
        <begin position="225"/>
        <end position="248"/>
    </location>
</feature>
<feature type="chain" id="PRO_5022127598" description="Mid2 domain-containing protein" evidence="3">
    <location>
        <begin position="25"/>
        <end position="426"/>
    </location>
</feature>
<feature type="compositionally biased region" description="Low complexity" evidence="1">
    <location>
        <begin position="147"/>
        <end position="206"/>
    </location>
</feature>
<evidence type="ECO:0000313" key="4">
    <source>
        <dbReference type="EMBL" id="TRX96742.1"/>
    </source>
</evidence>
<feature type="compositionally biased region" description="Polar residues" evidence="1">
    <location>
        <begin position="354"/>
        <end position="363"/>
    </location>
</feature>
<dbReference type="STRING" id="2512241.A0A553I992"/>
<evidence type="ECO:0000256" key="2">
    <source>
        <dbReference type="SAM" id="Phobius"/>
    </source>
</evidence>
<evidence type="ECO:0000313" key="5">
    <source>
        <dbReference type="Proteomes" id="UP000319160"/>
    </source>
</evidence>
<proteinExistence type="predicted"/>
<protein>
    <recommendedName>
        <fullName evidence="6">Mid2 domain-containing protein</fullName>
    </recommendedName>
</protein>
<feature type="region of interest" description="Disordered" evidence="1">
    <location>
        <begin position="332"/>
        <end position="426"/>
    </location>
</feature>
<reference evidence="5" key="1">
    <citation type="submission" date="2019-06" db="EMBL/GenBank/DDBJ databases">
        <title>Draft genome sequence of the griseofulvin-producing fungus Xylaria cubensis strain G536.</title>
        <authorList>
            <person name="Mead M.E."/>
            <person name="Raja H.A."/>
            <person name="Steenwyk J.L."/>
            <person name="Knowles S.L."/>
            <person name="Oberlies N.H."/>
            <person name="Rokas A."/>
        </authorList>
    </citation>
    <scope>NUCLEOTIDE SEQUENCE [LARGE SCALE GENOMIC DNA]</scope>
    <source>
        <strain evidence="5">G536</strain>
    </source>
</reference>
<feature type="signal peptide" evidence="3">
    <location>
        <begin position="1"/>
        <end position="24"/>
    </location>
</feature>
<gene>
    <name evidence="4" type="ORF">FHL15_002408</name>
</gene>
<feature type="compositionally biased region" description="Polar residues" evidence="1">
    <location>
        <begin position="372"/>
        <end position="384"/>
    </location>
</feature>
<keyword evidence="2" id="KW-0472">Membrane</keyword>
<sequence length="426" mass="44449">MRYARGPLWTLQLAAVFAIVSVSASTIRPNRIFERDDTCVAGYTKCPQAGLPGNFCCSTGSTCNLLAGGTTILCCPQGSDCATIQPISCTISLQDPVANPKAQVKTTELNGKLPTCAKGCCPFGYHCDAGNANCVKDEDQSKKPGQTSSVPAATSPTSTSSAPSATSHTSSAPSTTSGAHPSPTTSAGGVSTSATPTAIGGSQQTSTPPPTETPSATAAKTLNTAAIVGGVIGGLLALTLIVAGIWFLRRKHKRDGAEREKERDSNMSFGNIGSISAPIPHADYHTQRLDFLAKTQPSSASSSPTTAHDIPNRFFPPNSPYSASVFGLGRPDSSLTAGRPRSHHASAEVGGLRNLTNRYSGASNPFVPPTPRSKQFRSGGSESINIFADPSTVGSPSEYNRRDTTWTDFQHHADQQSVDSPVPKRR</sequence>
<feature type="compositionally biased region" description="Basic and acidic residues" evidence="1">
    <location>
        <begin position="399"/>
        <end position="414"/>
    </location>
</feature>
<evidence type="ECO:0000256" key="3">
    <source>
        <dbReference type="SAM" id="SignalP"/>
    </source>
</evidence>
<feature type="region of interest" description="Disordered" evidence="1">
    <location>
        <begin position="253"/>
        <end position="272"/>
    </location>
</feature>
<dbReference type="AlphaFoldDB" id="A0A553I992"/>